<dbReference type="Proteomes" id="UP000053240">
    <property type="component" value="Unassembled WGS sequence"/>
</dbReference>
<feature type="region of interest" description="Disordered" evidence="1">
    <location>
        <begin position="310"/>
        <end position="365"/>
    </location>
</feature>
<feature type="region of interest" description="Disordered" evidence="1">
    <location>
        <begin position="402"/>
        <end position="433"/>
    </location>
</feature>
<feature type="transmembrane region" description="Helical" evidence="2">
    <location>
        <begin position="164"/>
        <end position="189"/>
    </location>
</feature>
<reference evidence="3 4" key="1">
    <citation type="journal article" date="2015" name="Nat. Commun.">
        <title>Outbred genome sequencing and CRISPR/Cas9 gene editing in butterflies.</title>
        <authorList>
            <person name="Li X."/>
            <person name="Fan D."/>
            <person name="Zhang W."/>
            <person name="Liu G."/>
            <person name="Zhang L."/>
            <person name="Zhao L."/>
            <person name="Fang X."/>
            <person name="Chen L."/>
            <person name="Dong Y."/>
            <person name="Chen Y."/>
            <person name="Ding Y."/>
            <person name="Zhao R."/>
            <person name="Feng M."/>
            <person name="Zhu Y."/>
            <person name="Feng Y."/>
            <person name="Jiang X."/>
            <person name="Zhu D."/>
            <person name="Xiang H."/>
            <person name="Feng X."/>
            <person name="Li S."/>
            <person name="Wang J."/>
            <person name="Zhang G."/>
            <person name="Kronforst M.R."/>
            <person name="Wang W."/>
        </authorList>
    </citation>
    <scope>NUCLEOTIDE SEQUENCE [LARGE SCALE GENOMIC DNA]</scope>
    <source>
        <strain evidence="3">Ya'a_city_454_Pm</strain>
        <tissue evidence="3">Whole body</tissue>
    </source>
</reference>
<protein>
    <submittedName>
        <fullName evidence="3">Uncharacterized protein</fullName>
    </submittedName>
</protein>
<evidence type="ECO:0000313" key="4">
    <source>
        <dbReference type="Proteomes" id="UP000053240"/>
    </source>
</evidence>
<feature type="compositionally biased region" description="Low complexity" evidence="1">
    <location>
        <begin position="344"/>
        <end position="364"/>
    </location>
</feature>
<proteinExistence type="predicted"/>
<dbReference type="AlphaFoldDB" id="A0A194RLK5"/>
<name>A0A194RLK5_PAPMA</name>
<evidence type="ECO:0000313" key="3">
    <source>
        <dbReference type="EMBL" id="KPJ16866.1"/>
    </source>
</evidence>
<sequence>MVLWQMSFVEKNNDELDLPLLICNFIVPLRRLEMSVGGCGCPRQNAIVLTHVSSFRALAALAAVCLCLAGGEAQPTGCGLGHHYCPEGFYCEPDLLYCRKCLRCEDLKRESLPSQSSCIKSVSDCGPCYKGLVIDHRGDVDSPCVPRGEQGAGASAGEAEGFPVYGWVLVTLLCLLLLLLFGGIVWYVLKHPDTLKILASTSTSMQSRCERSVVPASAPEQPPPYNALYTAVQPAPPAPPAPTLVPGPVYSPAPEHATAHDNDYQPTDEECSSPFIKQSSPDREWSARESAGSQAARIYNNPAYVRRAPLPNRYENGGEGAKGPSEADLDEDTMESTWTPAQPSPAAHSNDNSSSSSGGEVVLGAGLGAGPGVSGGGAGSSGGGADLPALLAAAKGTALIRTPYARQDPNNNGNRGNGEPSFEGGSGGAQHGSSFIINVVQTISAVQQRGDGAH</sequence>
<accession>A0A194RLK5</accession>
<keyword evidence="2" id="KW-0472">Membrane</keyword>
<dbReference type="EMBL" id="KQ460205">
    <property type="protein sequence ID" value="KPJ16866.1"/>
    <property type="molecule type" value="Genomic_DNA"/>
</dbReference>
<feature type="region of interest" description="Disordered" evidence="1">
    <location>
        <begin position="250"/>
        <end position="293"/>
    </location>
</feature>
<organism evidence="3 4">
    <name type="scientific">Papilio machaon</name>
    <name type="common">Old World swallowtail butterfly</name>
    <dbReference type="NCBI Taxonomy" id="76193"/>
    <lineage>
        <taxon>Eukaryota</taxon>
        <taxon>Metazoa</taxon>
        <taxon>Ecdysozoa</taxon>
        <taxon>Arthropoda</taxon>
        <taxon>Hexapoda</taxon>
        <taxon>Insecta</taxon>
        <taxon>Pterygota</taxon>
        <taxon>Neoptera</taxon>
        <taxon>Endopterygota</taxon>
        <taxon>Lepidoptera</taxon>
        <taxon>Glossata</taxon>
        <taxon>Ditrysia</taxon>
        <taxon>Papilionoidea</taxon>
        <taxon>Papilionidae</taxon>
        <taxon>Papilioninae</taxon>
        <taxon>Papilio</taxon>
    </lineage>
</organism>
<keyword evidence="4" id="KW-1185">Reference proteome</keyword>
<keyword evidence="2" id="KW-0812">Transmembrane</keyword>
<evidence type="ECO:0000256" key="2">
    <source>
        <dbReference type="SAM" id="Phobius"/>
    </source>
</evidence>
<gene>
    <name evidence="3" type="ORF">RR48_13722</name>
</gene>
<evidence type="ECO:0000256" key="1">
    <source>
        <dbReference type="SAM" id="MobiDB-lite"/>
    </source>
</evidence>
<dbReference type="InParanoid" id="A0A194RLK5"/>
<keyword evidence="2" id="KW-1133">Transmembrane helix</keyword>